<keyword evidence="3" id="KW-1185">Reference proteome</keyword>
<evidence type="ECO:0000313" key="3">
    <source>
        <dbReference type="Proteomes" id="UP000299102"/>
    </source>
</evidence>
<name>A0A4C1Y1K3_EUMVA</name>
<organism evidence="2 3">
    <name type="scientific">Eumeta variegata</name>
    <name type="common">Bagworm moth</name>
    <name type="synonym">Eumeta japonica</name>
    <dbReference type="NCBI Taxonomy" id="151549"/>
    <lineage>
        <taxon>Eukaryota</taxon>
        <taxon>Metazoa</taxon>
        <taxon>Ecdysozoa</taxon>
        <taxon>Arthropoda</taxon>
        <taxon>Hexapoda</taxon>
        <taxon>Insecta</taxon>
        <taxon>Pterygota</taxon>
        <taxon>Neoptera</taxon>
        <taxon>Endopterygota</taxon>
        <taxon>Lepidoptera</taxon>
        <taxon>Glossata</taxon>
        <taxon>Ditrysia</taxon>
        <taxon>Tineoidea</taxon>
        <taxon>Psychidae</taxon>
        <taxon>Oiketicinae</taxon>
        <taxon>Eumeta</taxon>
    </lineage>
</organism>
<gene>
    <name evidence="2" type="ORF">EVAR_56701_1</name>
</gene>
<dbReference type="Proteomes" id="UP000299102">
    <property type="component" value="Unassembled WGS sequence"/>
</dbReference>
<feature type="region of interest" description="Disordered" evidence="1">
    <location>
        <begin position="40"/>
        <end position="73"/>
    </location>
</feature>
<proteinExistence type="predicted"/>
<protein>
    <submittedName>
        <fullName evidence="2">Uncharacterized protein</fullName>
    </submittedName>
</protein>
<reference evidence="2 3" key="1">
    <citation type="journal article" date="2019" name="Commun. Biol.">
        <title>The bagworm genome reveals a unique fibroin gene that provides high tensile strength.</title>
        <authorList>
            <person name="Kono N."/>
            <person name="Nakamura H."/>
            <person name="Ohtoshi R."/>
            <person name="Tomita M."/>
            <person name="Numata K."/>
            <person name="Arakawa K."/>
        </authorList>
    </citation>
    <scope>NUCLEOTIDE SEQUENCE [LARGE SCALE GENOMIC DNA]</scope>
</reference>
<evidence type="ECO:0000313" key="2">
    <source>
        <dbReference type="EMBL" id="GBP68439.1"/>
    </source>
</evidence>
<dbReference type="EMBL" id="BGZK01001011">
    <property type="protein sequence ID" value="GBP68439.1"/>
    <property type="molecule type" value="Genomic_DNA"/>
</dbReference>
<dbReference type="AlphaFoldDB" id="A0A4C1Y1K3"/>
<sequence>MLRAEVVEQRGAAAAKGRRASFPGSCVSTYCLLSNMCVHRQRKQRPPAAPAAGGGGRRRAAAASNSRTRPQRISYELPSLVPSPPPANFEVALCVTAAVHYVRLVSTELPSFLTHRSSNIIQ</sequence>
<comment type="caution">
    <text evidence="2">The sequence shown here is derived from an EMBL/GenBank/DDBJ whole genome shotgun (WGS) entry which is preliminary data.</text>
</comment>
<accession>A0A4C1Y1K3</accession>
<evidence type="ECO:0000256" key="1">
    <source>
        <dbReference type="SAM" id="MobiDB-lite"/>
    </source>
</evidence>